<evidence type="ECO:0000256" key="1">
    <source>
        <dbReference type="ARBA" id="ARBA00001913"/>
    </source>
</evidence>
<keyword evidence="12" id="KW-1185">Reference proteome</keyword>
<gene>
    <name evidence="13" type="primary">LOC105889465</name>
</gene>
<evidence type="ECO:0000256" key="7">
    <source>
        <dbReference type="ARBA" id="ARBA00022989"/>
    </source>
</evidence>
<keyword evidence="7" id="KW-1133">Transmembrane helix</keyword>
<keyword evidence="10 11" id="KW-0449">Lipoprotein</keyword>
<evidence type="ECO:0000256" key="3">
    <source>
        <dbReference type="ARBA" id="ARBA00005350"/>
    </source>
</evidence>
<comment type="subcellular location">
    <subcellularLocation>
        <location evidence="2">Membrane</location>
        <topology evidence="2">Single-pass type II membrane protein</topology>
    </subcellularLocation>
</comment>
<dbReference type="GO" id="GO:0017128">
    <property type="term" value="F:phospholipid scramblase activity"/>
    <property type="evidence" value="ECO:0007669"/>
    <property type="project" value="InterPro"/>
</dbReference>
<evidence type="ECO:0000256" key="2">
    <source>
        <dbReference type="ARBA" id="ARBA00004606"/>
    </source>
</evidence>
<evidence type="ECO:0000256" key="8">
    <source>
        <dbReference type="ARBA" id="ARBA00023136"/>
    </source>
</evidence>
<dbReference type="PANTHER" id="PTHR23248">
    <property type="entry name" value="PHOSPHOLIPID SCRAMBLASE-RELATED"/>
    <property type="match status" value="1"/>
</dbReference>
<keyword evidence="5" id="KW-0812">Transmembrane</keyword>
<evidence type="ECO:0000313" key="13">
    <source>
        <dbReference type="RefSeq" id="XP_042559007.1"/>
    </source>
</evidence>
<keyword evidence="6 11" id="KW-0106">Calcium</keyword>
<dbReference type="PANTHER" id="PTHR23248:SF38">
    <property type="entry name" value="PHOSPHOLIPID SCRAMBLASE 1"/>
    <property type="match status" value="1"/>
</dbReference>
<dbReference type="RefSeq" id="XP_042559007.1">
    <property type="nucleotide sequence ID" value="XM_042703073.1"/>
</dbReference>
<evidence type="ECO:0000256" key="11">
    <source>
        <dbReference type="RuleBase" id="RU363116"/>
    </source>
</evidence>
<proteinExistence type="inferred from homology"/>
<dbReference type="GeneID" id="105889465"/>
<reference evidence="13" key="1">
    <citation type="submission" date="2025-08" db="UniProtKB">
        <authorList>
            <consortium name="RefSeq"/>
        </authorList>
    </citation>
    <scope>IDENTIFICATION</scope>
</reference>
<accession>A0A8M1K5M0</accession>
<evidence type="ECO:0000256" key="10">
    <source>
        <dbReference type="ARBA" id="ARBA00023288"/>
    </source>
</evidence>
<comment type="similarity">
    <text evidence="3 11">Belongs to the phospholipid scramblase family.</text>
</comment>
<comment type="function">
    <text evidence="11">May mediate accelerated ATP-independent bidirectional transbilayer migration of phospholipids upon binding calcium ions that results in a loss of phospholipid asymmetry in the plasma membrane.</text>
</comment>
<keyword evidence="9 11" id="KW-0564">Palmitate</keyword>
<evidence type="ECO:0000256" key="9">
    <source>
        <dbReference type="ARBA" id="ARBA00023139"/>
    </source>
</evidence>
<protein>
    <recommendedName>
        <fullName evidence="11">Phospholipid scramblase</fullName>
    </recommendedName>
</protein>
<keyword evidence="8" id="KW-0472">Membrane</keyword>
<comment type="cofactor">
    <cofactor evidence="1 11">
        <name>Ca(2+)</name>
        <dbReference type="ChEBI" id="CHEBI:29108"/>
    </cofactor>
</comment>
<evidence type="ECO:0000256" key="4">
    <source>
        <dbReference type="ARBA" id="ARBA00022553"/>
    </source>
</evidence>
<name>A0A8M1K5M0_CLUHA</name>
<dbReference type="AlphaFoldDB" id="A0A8M1K5M0"/>
<dbReference type="Pfam" id="PF03803">
    <property type="entry name" value="Scramblase"/>
    <property type="match status" value="1"/>
</dbReference>
<evidence type="ECO:0000256" key="5">
    <source>
        <dbReference type="ARBA" id="ARBA00022692"/>
    </source>
</evidence>
<dbReference type="GO" id="GO:0005886">
    <property type="term" value="C:plasma membrane"/>
    <property type="evidence" value="ECO:0007669"/>
    <property type="project" value="TreeGrafter"/>
</dbReference>
<keyword evidence="4" id="KW-0597">Phosphoprotein</keyword>
<dbReference type="Proteomes" id="UP000515152">
    <property type="component" value="Chromosome 22"/>
</dbReference>
<evidence type="ECO:0000313" key="12">
    <source>
        <dbReference type="Proteomes" id="UP000515152"/>
    </source>
</evidence>
<evidence type="ECO:0000256" key="6">
    <source>
        <dbReference type="ARBA" id="ARBA00022837"/>
    </source>
</evidence>
<dbReference type="InterPro" id="IPR005552">
    <property type="entry name" value="Scramblase"/>
</dbReference>
<sequence>MCRVALEVQSPPGNPIGYVKQNWHPYIPKFTIQDEKRNSVLKIIGPFCDCKCFSDVNFEIKSLDETSVVGRISKQWSGYGNEMFTDADNFGVQFPMDMDVKMKATILGACFLIDFVFFEHSKQQDHH</sequence>
<organism evidence="12 13">
    <name type="scientific">Clupea harengus</name>
    <name type="common">Atlantic herring</name>
    <dbReference type="NCBI Taxonomy" id="7950"/>
    <lineage>
        <taxon>Eukaryota</taxon>
        <taxon>Metazoa</taxon>
        <taxon>Chordata</taxon>
        <taxon>Craniata</taxon>
        <taxon>Vertebrata</taxon>
        <taxon>Euteleostomi</taxon>
        <taxon>Actinopterygii</taxon>
        <taxon>Neopterygii</taxon>
        <taxon>Teleostei</taxon>
        <taxon>Clupei</taxon>
        <taxon>Clupeiformes</taxon>
        <taxon>Clupeoidei</taxon>
        <taxon>Clupeidae</taxon>
        <taxon>Clupea</taxon>
    </lineage>
</organism>